<evidence type="ECO:0000256" key="1">
    <source>
        <dbReference type="SAM" id="Phobius"/>
    </source>
</evidence>
<feature type="transmembrane region" description="Helical" evidence="1">
    <location>
        <begin position="223"/>
        <end position="239"/>
    </location>
</feature>
<feature type="transmembrane region" description="Helical" evidence="1">
    <location>
        <begin position="347"/>
        <end position="368"/>
    </location>
</feature>
<feature type="transmembrane region" description="Helical" evidence="1">
    <location>
        <begin position="245"/>
        <end position="263"/>
    </location>
</feature>
<feature type="transmembrane region" description="Helical" evidence="1">
    <location>
        <begin position="307"/>
        <end position="327"/>
    </location>
</feature>
<name>A0A944HB13_PSEFL</name>
<dbReference type="GO" id="GO:0016020">
    <property type="term" value="C:membrane"/>
    <property type="evidence" value="ECO:0007669"/>
    <property type="project" value="TreeGrafter"/>
</dbReference>
<feature type="domain" description="Acyltransferase 3" evidence="2">
    <location>
        <begin position="10"/>
        <end position="327"/>
    </location>
</feature>
<evidence type="ECO:0000313" key="5">
    <source>
        <dbReference type="Proteomes" id="UP000692896"/>
    </source>
</evidence>
<comment type="caution">
    <text evidence="4">The sequence shown here is derived from an EMBL/GenBank/DDBJ whole genome shotgun (WGS) entry which is preliminary data.</text>
</comment>
<feature type="transmembrane region" description="Helical" evidence="1">
    <location>
        <begin position="12"/>
        <end position="28"/>
    </location>
</feature>
<evidence type="ECO:0000259" key="2">
    <source>
        <dbReference type="Pfam" id="PF01757"/>
    </source>
</evidence>
<feature type="domain" description="SGNH" evidence="3">
    <location>
        <begin position="390"/>
        <end position="597"/>
    </location>
</feature>
<dbReference type="AlphaFoldDB" id="A0A944HB13"/>
<feature type="transmembrane region" description="Helical" evidence="1">
    <location>
        <begin position="190"/>
        <end position="211"/>
    </location>
</feature>
<reference evidence="4" key="1">
    <citation type="submission" date="2021-03" db="EMBL/GenBank/DDBJ databases">
        <title>Genomic analysis provides insights into the functional capacity of soil bacteria communities inhabiting an altitudinal gradient in the Atacama Desert.</title>
        <authorList>
            <person name="Gonzalez M."/>
            <person name="Maldonado J."/>
            <person name="Maza F."/>
            <person name="Hodar C."/>
            <person name="Cortes M."/>
            <person name="Palma R."/>
            <person name="Andreani C."/>
            <person name="Gaete A."/>
            <person name="Vasquez-Dean J."/>
            <person name="Acuna V."/>
            <person name="Aguado M."/>
            <person name="Mandakovic D."/>
            <person name="Latorre M."/>
            <person name="Orellana A."/>
            <person name="Gutierrez R."/>
            <person name="Montecino M."/>
            <person name="Allende M."/>
            <person name="Maass A."/>
            <person name="Cambiazo V."/>
        </authorList>
    </citation>
    <scope>NUCLEOTIDE SEQUENCE</scope>
    <source>
        <strain evidence="4">ISL-25</strain>
    </source>
</reference>
<proteinExistence type="predicted"/>
<dbReference type="PANTHER" id="PTHR23028:SF53">
    <property type="entry name" value="ACYL_TRANSF_3 DOMAIN-CONTAINING PROTEIN"/>
    <property type="match status" value="1"/>
</dbReference>
<feature type="transmembrane region" description="Helical" evidence="1">
    <location>
        <begin position="34"/>
        <end position="55"/>
    </location>
</feature>
<feature type="transmembrane region" description="Helical" evidence="1">
    <location>
        <begin position="76"/>
        <end position="96"/>
    </location>
</feature>
<dbReference type="GO" id="GO:0016747">
    <property type="term" value="F:acyltransferase activity, transferring groups other than amino-acyl groups"/>
    <property type="evidence" value="ECO:0007669"/>
    <property type="project" value="InterPro"/>
</dbReference>
<keyword evidence="4" id="KW-0012">Acyltransferase</keyword>
<organism evidence="4 5">
    <name type="scientific">Pseudomonas fluorescens</name>
    <dbReference type="NCBI Taxonomy" id="294"/>
    <lineage>
        <taxon>Bacteria</taxon>
        <taxon>Pseudomonadati</taxon>
        <taxon>Pseudomonadota</taxon>
        <taxon>Gammaproteobacteria</taxon>
        <taxon>Pseudomonadales</taxon>
        <taxon>Pseudomonadaceae</taxon>
        <taxon>Pseudomonas</taxon>
    </lineage>
</organism>
<dbReference type="EMBL" id="JAGGOB010000006">
    <property type="protein sequence ID" value="MBT2327596.1"/>
    <property type="molecule type" value="Genomic_DNA"/>
</dbReference>
<dbReference type="Proteomes" id="UP000692896">
    <property type="component" value="Unassembled WGS sequence"/>
</dbReference>
<sequence>MKRDTQLRNDIQGLRAIAVISVIIYHFNKNWLPGGFIGVDIFFVISGFLITGIILRRQELGTFSILEFYVKRALRIFPAYAALLVIVTFFMAALLIPNDWHGYSESALAALRFNSNNFFASQNDYFAPAAYELPLLHTWSLAVEMQFYLILPFVLVFASRRFVAPILICVAIVALLYSEYNLQSGHRQSVYFSLSARIPEFILGGLVAFCWRSRSFNRSTSNTMSLFGAGLIVVSMWLITEEDKFPGILAIPACVGVVLLLTSEKSQISEFMSSAPLVFIGALSYSLYLWHWPILAAIRYITGEYNIEGGAAVVFVLLTTCLAYISYRFIETPLRLQSSWKNTAFRLSVLGAIVALAVALTEIINVRLVPPMPVNLTRYAAIDEICHKKSVGNCVRGDAMAGRILLMLGDSHGAQLNKFADVVGENLGVGIRIITSSGCVTIPGFDVERIVEWARKDCENQIAEAGKYIGTADAVIIAGMWQMHAKSDKFMTSFDTFLSVTAEKKQKVLVLAQIPMLETNPQRAYRLNHLGIVIRGAKNPESDIANSKIKKIVSQHSNAVFFDFSKESFFADAPTYNGSLIYQDTHHLNETGSIRYGEFATPFLQEFLDRVYARQKAMNAGGLIQSYN</sequence>
<keyword evidence="4" id="KW-0808">Transferase</keyword>
<dbReference type="InterPro" id="IPR050879">
    <property type="entry name" value="Acyltransferase_3"/>
</dbReference>
<dbReference type="SUPFAM" id="SSF52266">
    <property type="entry name" value="SGNH hydrolase"/>
    <property type="match status" value="1"/>
</dbReference>
<dbReference type="Pfam" id="PF01757">
    <property type="entry name" value="Acyl_transf_3"/>
    <property type="match status" value="1"/>
</dbReference>
<feature type="transmembrane region" description="Helical" evidence="1">
    <location>
        <begin position="136"/>
        <end position="155"/>
    </location>
</feature>
<dbReference type="Pfam" id="PF19040">
    <property type="entry name" value="SGNH"/>
    <property type="match status" value="1"/>
</dbReference>
<dbReference type="RefSeq" id="WP_214913015.1">
    <property type="nucleotide sequence ID" value="NZ_JAGGNX010000004.1"/>
</dbReference>
<dbReference type="GO" id="GO:0009103">
    <property type="term" value="P:lipopolysaccharide biosynthetic process"/>
    <property type="evidence" value="ECO:0007669"/>
    <property type="project" value="TreeGrafter"/>
</dbReference>
<accession>A0A944HB13</accession>
<dbReference type="InterPro" id="IPR002656">
    <property type="entry name" value="Acyl_transf_3_dom"/>
</dbReference>
<keyword evidence="1" id="KW-1133">Transmembrane helix</keyword>
<gene>
    <name evidence="4" type="ORF">J7E47_02540</name>
</gene>
<keyword evidence="1" id="KW-0472">Membrane</keyword>
<feature type="transmembrane region" description="Helical" evidence="1">
    <location>
        <begin position="275"/>
        <end position="301"/>
    </location>
</feature>
<evidence type="ECO:0000259" key="3">
    <source>
        <dbReference type="Pfam" id="PF19040"/>
    </source>
</evidence>
<dbReference type="PANTHER" id="PTHR23028">
    <property type="entry name" value="ACETYLTRANSFERASE"/>
    <property type="match status" value="1"/>
</dbReference>
<protein>
    <submittedName>
        <fullName evidence="4">Acyltransferase</fullName>
    </submittedName>
</protein>
<feature type="transmembrane region" description="Helical" evidence="1">
    <location>
        <begin position="162"/>
        <end position="178"/>
    </location>
</feature>
<evidence type="ECO:0000313" key="4">
    <source>
        <dbReference type="EMBL" id="MBT2327596.1"/>
    </source>
</evidence>
<dbReference type="InterPro" id="IPR043968">
    <property type="entry name" value="SGNH"/>
</dbReference>
<keyword evidence="1" id="KW-0812">Transmembrane</keyword>